<dbReference type="Proteomes" id="UP000244335">
    <property type="component" value="Unassembled WGS sequence"/>
</dbReference>
<reference evidence="3 4" key="1">
    <citation type="submission" date="2018-04" db="EMBL/GenBank/DDBJ databases">
        <authorList>
            <person name="Hagen T."/>
        </authorList>
    </citation>
    <scope>NUCLEOTIDE SEQUENCE [LARGE SCALE GENOMIC DNA]</scope>
    <source>
        <strain evidence="3 4">TPD7009</strain>
    </source>
</reference>
<organism evidence="3 4">
    <name type="scientific">Rhizobium rhizogenes</name>
    <name type="common">Agrobacterium rhizogenes</name>
    <dbReference type="NCBI Taxonomy" id="359"/>
    <lineage>
        <taxon>Bacteria</taxon>
        <taxon>Pseudomonadati</taxon>
        <taxon>Pseudomonadota</taxon>
        <taxon>Alphaproteobacteria</taxon>
        <taxon>Hyphomicrobiales</taxon>
        <taxon>Rhizobiaceae</taxon>
        <taxon>Rhizobium/Agrobacterium group</taxon>
        <taxon>Rhizobium</taxon>
    </lineage>
</organism>
<sequence length="216" mass="23214">MSLWSADLGKLADEIDRVDSVTDIYHIDVADGHFSPALLFFPDLVVVARKTSAKPLHVHLMATDDILEDQIRQFADAGADLISIHAENGNLHAGLDLIDKLGLVSGVVLQLQTAVATSADYIDRIGMLTLLGTRIGVKGQGLDPQAEPRLREATNLIAEANLSKRVVLAADGGIRDHTVPGLRKAGAETIVMGSLAFNDPNLAKRMEWVHAQKTEG</sequence>
<dbReference type="PANTHER" id="PTHR11749">
    <property type="entry name" value="RIBULOSE-5-PHOSPHATE-3-EPIMERASE"/>
    <property type="match status" value="1"/>
</dbReference>
<dbReference type="InterPro" id="IPR011060">
    <property type="entry name" value="RibuloseP-bd_barrel"/>
</dbReference>
<proteinExistence type="predicted"/>
<dbReference type="InterPro" id="IPR013785">
    <property type="entry name" value="Aldolase_TIM"/>
</dbReference>
<dbReference type="AlphaFoldDB" id="A0AA92C014"/>
<dbReference type="Pfam" id="PF00834">
    <property type="entry name" value="Ribul_P_3_epim"/>
    <property type="match status" value="1"/>
</dbReference>
<evidence type="ECO:0000256" key="2">
    <source>
        <dbReference type="ARBA" id="ARBA00023235"/>
    </source>
</evidence>
<gene>
    <name evidence="3" type="ORF">DC430_20695</name>
</gene>
<keyword evidence="1" id="KW-0479">Metal-binding</keyword>
<protein>
    <submittedName>
        <fullName evidence="3">D-allulose-6-phosphate 3-epimerase</fullName>
    </submittedName>
</protein>
<dbReference type="CDD" id="cd00429">
    <property type="entry name" value="RPE"/>
    <property type="match status" value="1"/>
</dbReference>
<evidence type="ECO:0000313" key="3">
    <source>
        <dbReference type="EMBL" id="PVE50701.1"/>
    </source>
</evidence>
<dbReference type="GO" id="GO:0046872">
    <property type="term" value="F:metal ion binding"/>
    <property type="evidence" value="ECO:0007669"/>
    <property type="project" value="UniProtKB-KW"/>
</dbReference>
<dbReference type="EMBL" id="QDFR01000010">
    <property type="protein sequence ID" value="PVE50701.1"/>
    <property type="molecule type" value="Genomic_DNA"/>
</dbReference>
<name>A0AA92C014_RHIRH</name>
<dbReference type="Gene3D" id="3.20.20.70">
    <property type="entry name" value="Aldolase class I"/>
    <property type="match status" value="1"/>
</dbReference>
<dbReference type="RefSeq" id="WP_116494719.1">
    <property type="nucleotide sequence ID" value="NZ_QDFR01000010.1"/>
</dbReference>
<keyword evidence="2" id="KW-0413">Isomerase</keyword>
<evidence type="ECO:0000313" key="4">
    <source>
        <dbReference type="Proteomes" id="UP000244335"/>
    </source>
</evidence>
<accession>A0AA92C014</accession>
<dbReference type="GO" id="GO:0005975">
    <property type="term" value="P:carbohydrate metabolic process"/>
    <property type="evidence" value="ECO:0007669"/>
    <property type="project" value="InterPro"/>
</dbReference>
<comment type="caution">
    <text evidence="3">The sequence shown here is derived from an EMBL/GenBank/DDBJ whole genome shotgun (WGS) entry which is preliminary data.</text>
</comment>
<dbReference type="InterPro" id="IPR000056">
    <property type="entry name" value="Ribul_P_3_epim-like"/>
</dbReference>
<dbReference type="GO" id="GO:0016857">
    <property type="term" value="F:racemase and epimerase activity, acting on carbohydrates and derivatives"/>
    <property type="evidence" value="ECO:0007669"/>
    <property type="project" value="InterPro"/>
</dbReference>
<dbReference type="SUPFAM" id="SSF51366">
    <property type="entry name" value="Ribulose-phoshate binding barrel"/>
    <property type="match status" value="1"/>
</dbReference>
<evidence type="ECO:0000256" key="1">
    <source>
        <dbReference type="ARBA" id="ARBA00022723"/>
    </source>
</evidence>